<reference evidence="2" key="1">
    <citation type="submission" date="2022-12" db="EMBL/GenBank/DDBJ databases">
        <authorList>
            <person name="Webb A."/>
        </authorList>
    </citation>
    <scope>NUCLEOTIDE SEQUENCE</scope>
    <source>
        <strain evidence="2">Pd1</strain>
    </source>
</reference>
<evidence type="ECO:0000313" key="3">
    <source>
        <dbReference type="Proteomes" id="UP001162029"/>
    </source>
</evidence>
<accession>A0AAV0VIL4</accession>
<keyword evidence="1" id="KW-1133">Transmembrane helix</keyword>
<sequence>MHWDERRQLEQDRMSSYTDDAFECESPHAILASSRGLRPEQHSNLQGPAGPSSYMAVDNLRVHRVSESDGHAAVTYGELAQPRPEIILRWKRFVMLVVLVATVMTTVSAWLREGFVVDKGVPFSKAENQVDAVNSYLGLIMGFIESFVGLGVEEIFPVFVVYLHNLRWYIGDDPATKKQSKFKKFALTIFIPTIMMAVGSSLSAVQANQKDDSAGSSTATTTSTNTMRFLVEEAIELSDNGLGDTILKTALSPEAAAPKAVFGFSLQEWGAEFGNGWSRGDSLKHYEVSQTGARGAGGAMQLSDVMPLATAHELWMHGELVLLKSMRAASSSQERFTPSSLDEFLDSTLKSLFDMELPLAHAAALDASFDMLELSSNMVLDVMTLKVPLRSPKNASVICGESSCGSLQQRLNIGQRLPRKQIGMTQMNGNCSLSVECDRVSNAAFLYGFTTVTTAESATVVPKLALVLTFARLSWRYDRAAYACEAGVDREEGCQVLRHRLGDSDRHLVLPKQWLPAQLQTGSPAASILLVQLLEPRIRHTSGQALSLVTLELLESRPRDSTHTCSIAVDTFLQYVNRNHFYMGDNMAETMAASALLFIFQNARVLNSAPGMGVMVQRRLVDTTTRRVKVFLTNTKVGNRCTWTGCGLLLLLTALVFLLPNERARLSPPRGGNARAERFVAVQTEQVYPNLIYKKRFLIGKSGEEIKFGEFAVKSVGLHHEMEEDEQIYI</sequence>
<dbReference type="Proteomes" id="UP001162029">
    <property type="component" value="Unassembled WGS sequence"/>
</dbReference>
<gene>
    <name evidence="2" type="ORF">PDE001_LOCUS11484</name>
</gene>
<feature type="transmembrane region" description="Helical" evidence="1">
    <location>
        <begin position="185"/>
        <end position="205"/>
    </location>
</feature>
<feature type="transmembrane region" description="Helical" evidence="1">
    <location>
        <begin position="136"/>
        <end position="164"/>
    </location>
</feature>
<keyword evidence="3" id="KW-1185">Reference proteome</keyword>
<protein>
    <recommendedName>
        <fullName evidence="4">Transmembrane protein</fullName>
    </recommendedName>
</protein>
<feature type="transmembrane region" description="Helical" evidence="1">
    <location>
        <begin position="93"/>
        <end position="111"/>
    </location>
</feature>
<dbReference type="EMBL" id="CANTFM010002591">
    <property type="protein sequence ID" value="CAI5746499.1"/>
    <property type="molecule type" value="Genomic_DNA"/>
</dbReference>
<evidence type="ECO:0008006" key="4">
    <source>
        <dbReference type="Google" id="ProtNLM"/>
    </source>
</evidence>
<keyword evidence="1" id="KW-0472">Membrane</keyword>
<evidence type="ECO:0000256" key="1">
    <source>
        <dbReference type="SAM" id="Phobius"/>
    </source>
</evidence>
<evidence type="ECO:0000313" key="2">
    <source>
        <dbReference type="EMBL" id="CAI5746499.1"/>
    </source>
</evidence>
<dbReference type="AlphaFoldDB" id="A0AAV0VIL4"/>
<proteinExistence type="predicted"/>
<keyword evidence="1" id="KW-0812">Transmembrane</keyword>
<organism evidence="2 3">
    <name type="scientific">Peronospora destructor</name>
    <dbReference type="NCBI Taxonomy" id="86335"/>
    <lineage>
        <taxon>Eukaryota</taxon>
        <taxon>Sar</taxon>
        <taxon>Stramenopiles</taxon>
        <taxon>Oomycota</taxon>
        <taxon>Peronosporomycetes</taxon>
        <taxon>Peronosporales</taxon>
        <taxon>Peronosporaceae</taxon>
        <taxon>Peronospora</taxon>
    </lineage>
</organism>
<comment type="caution">
    <text evidence="2">The sequence shown here is derived from an EMBL/GenBank/DDBJ whole genome shotgun (WGS) entry which is preliminary data.</text>
</comment>
<name>A0AAV0VIL4_9STRA</name>